<dbReference type="InterPro" id="IPR001423">
    <property type="entry name" value="LysoPLipase_patatin_CS"/>
</dbReference>
<dbReference type="Proteomes" id="UP000741863">
    <property type="component" value="Unassembled WGS sequence"/>
</dbReference>
<dbReference type="PROSITE" id="PS01237">
    <property type="entry name" value="UPF0028"/>
    <property type="match status" value="1"/>
</dbReference>
<dbReference type="InterPro" id="IPR016035">
    <property type="entry name" value="Acyl_Trfase/lysoPLipase"/>
</dbReference>
<feature type="short sequence motif" description="GXSXG" evidence="5">
    <location>
        <begin position="41"/>
        <end position="45"/>
    </location>
</feature>
<keyword evidence="8" id="KW-1185">Reference proteome</keyword>
<accession>A0ABS2PAP5</accession>
<name>A0ABS2PAP5_9BACL</name>
<comment type="caution">
    <text evidence="5">Lacks conserved residue(s) required for the propagation of feature annotation.</text>
</comment>
<organism evidence="7 8">
    <name type="scientific">Geomicrobium sediminis</name>
    <dbReference type="NCBI Taxonomy" id="1347788"/>
    <lineage>
        <taxon>Bacteria</taxon>
        <taxon>Bacillati</taxon>
        <taxon>Bacillota</taxon>
        <taxon>Bacilli</taxon>
        <taxon>Bacillales</taxon>
        <taxon>Geomicrobium</taxon>
    </lineage>
</organism>
<evidence type="ECO:0000256" key="1">
    <source>
        <dbReference type="ARBA" id="ARBA00006636"/>
    </source>
</evidence>
<dbReference type="InterPro" id="IPR002641">
    <property type="entry name" value="PNPLA_dom"/>
</dbReference>
<comment type="caution">
    <text evidence="7">The sequence shown here is derived from an EMBL/GenBank/DDBJ whole genome shotgun (WGS) entry which is preliminary data.</text>
</comment>
<keyword evidence="3 5" id="KW-0442">Lipid degradation</keyword>
<dbReference type="PROSITE" id="PS51635">
    <property type="entry name" value="PNPLA"/>
    <property type="match status" value="1"/>
</dbReference>
<dbReference type="PANTHER" id="PTHR14226">
    <property type="entry name" value="NEUROPATHY TARGET ESTERASE/SWISS CHEESE D.MELANOGASTER"/>
    <property type="match status" value="1"/>
</dbReference>
<sequence>MEQRKPKVGLALGSGGARGIAHVGVLDVFEKENIPIDYIAGSSMGSLVGALFALRHSATDLEELASLFKRKYFVDFTVPKMGLINGKRIEELIYMLTQGKNIEDLEVPLSIVTTDLQKGRSVILDSGSISKAVRASISIPGIFVPVQYDGKILVDGGIVDRVPIQAVRNMGADIVIAVDVSFFPKDPPITSIYDVIMQSMEIMGREIVESKWLQADVLMRPILKQHSTVAFQEIEALVEQGRVEASHYVEDIRRRILNWEEKR</sequence>
<comment type="similarity">
    <text evidence="1">Belongs to the NTE family.</text>
</comment>
<feature type="short sequence motif" description="DGA/G" evidence="5">
    <location>
        <begin position="155"/>
        <end position="157"/>
    </location>
</feature>
<evidence type="ECO:0000259" key="6">
    <source>
        <dbReference type="PROSITE" id="PS51635"/>
    </source>
</evidence>
<keyword evidence="4 5" id="KW-0443">Lipid metabolism</keyword>
<evidence type="ECO:0000313" key="7">
    <source>
        <dbReference type="EMBL" id="MBM7632479.1"/>
    </source>
</evidence>
<feature type="domain" description="PNPLA" evidence="6">
    <location>
        <begin position="10"/>
        <end position="168"/>
    </location>
</feature>
<dbReference type="EMBL" id="JAFBEC010000004">
    <property type="protein sequence ID" value="MBM7632479.1"/>
    <property type="molecule type" value="Genomic_DNA"/>
</dbReference>
<keyword evidence="2 5" id="KW-0378">Hydrolase</keyword>
<dbReference type="PANTHER" id="PTHR14226:SF76">
    <property type="entry name" value="NTE FAMILY PROTEIN RSSA"/>
    <property type="match status" value="1"/>
</dbReference>
<reference evidence="7 8" key="1">
    <citation type="submission" date="2021-01" db="EMBL/GenBank/DDBJ databases">
        <title>Genomic Encyclopedia of Type Strains, Phase IV (KMG-IV): sequencing the most valuable type-strain genomes for metagenomic binning, comparative biology and taxonomic classification.</title>
        <authorList>
            <person name="Goeker M."/>
        </authorList>
    </citation>
    <scope>NUCLEOTIDE SEQUENCE [LARGE SCALE GENOMIC DNA]</scope>
    <source>
        <strain evidence="7 8">DSM 25540</strain>
    </source>
</reference>
<gene>
    <name evidence="7" type="ORF">JOD17_001573</name>
</gene>
<dbReference type="SUPFAM" id="SSF52151">
    <property type="entry name" value="FabD/lysophospholipase-like"/>
    <property type="match status" value="1"/>
</dbReference>
<evidence type="ECO:0000256" key="2">
    <source>
        <dbReference type="ARBA" id="ARBA00022801"/>
    </source>
</evidence>
<dbReference type="RefSeq" id="WP_204696773.1">
    <property type="nucleotide sequence ID" value="NZ_JAFBEC010000004.1"/>
</dbReference>
<evidence type="ECO:0000256" key="4">
    <source>
        <dbReference type="ARBA" id="ARBA00023098"/>
    </source>
</evidence>
<protein>
    <submittedName>
        <fullName evidence="7">NTE family protein</fullName>
    </submittedName>
</protein>
<feature type="active site" description="Nucleophile" evidence="5">
    <location>
        <position position="43"/>
    </location>
</feature>
<dbReference type="Gene3D" id="3.40.1090.10">
    <property type="entry name" value="Cytosolic phospholipase A2 catalytic domain"/>
    <property type="match status" value="1"/>
</dbReference>
<dbReference type="Pfam" id="PF01734">
    <property type="entry name" value="Patatin"/>
    <property type="match status" value="1"/>
</dbReference>
<evidence type="ECO:0000256" key="5">
    <source>
        <dbReference type="PROSITE-ProRule" id="PRU01161"/>
    </source>
</evidence>
<evidence type="ECO:0000313" key="8">
    <source>
        <dbReference type="Proteomes" id="UP000741863"/>
    </source>
</evidence>
<feature type="active site" description="Proton acceptor" evidence="5">
    <location>
        <position position="155"/>
    </location>
</feature>
<dbReference type="InterPro" id="IPR050301">
    <property type="entry name" value="NTE"/>
</dbReference>
<proteinExistence type="inferred from homology"/>
<evidence type="ECO:0000256" key="3">
    <source>
        <dbReference type="ARBA" id="ARBA00022963"/>
    </source>
</evidence>